<proteinExistence type="inferred from homology"/>
<organism evidence="5">
    <name type="scientific">bioreactor metagenome</name>
    <dbReference type="NCBI Taxonomy" id="1076179"/>
    <lineage>
        <taxon>unclassified sequences</taxon>
        <taxon>metagenomes</taxon>
        <taxon>ecological metagenomes</taxon>
    </lineage>
</organism>
<reference evidence="5" key="1">
    <citation type="submission" date="2019-08" db="EMBL/GenBank/DDBJ databases">
        <authorList>
            <person name="Kucharzyk K."/>
            <person name="Murdoch R.W."/>
            <person name="Higgins S."/>
            <person name="Loffler F."/>
        </authorList>
    </citation>
    <scope>NUCLEOTIDE SEQUENCE</scope>
</reference>
<dbReference type="InterPro" id="IPR036230">
    <property type="entry name" value="LeuA_allosteric_dom_sf"/>
</dbReference>
<dbReference type="GO" id="GO:0009098">
    <property type="term" value="P:L-leucine biosynthetic process"/>
    <property type="evidence" value="ECO:0007669"/>
    <property type="project" value="InterPro"/>
</dbReference>
<evidence type="ECO:0000313" key="5">
    <source>
        <dbReference type="EMBL" id="MPN60904.1"/>
    </source>
</evidence>
<comment type="similarity">
    <text evidence="1">Belongs to the alpha-IPM synthase/homocitrate synthase family.</text>
</comment>
<evidence type="ECO:0000256" key="2">
    <source>
        <dbReference type="ARBA" id="ARBA00022679"/>
    </source>
</evidence>
<name>A0A645JKQ6_9ZZZZ</name>
<dbReference type="SMART" id="SM00917">
    <property type="entry name" value="LeuA_dimer"/>
    <property type="match status" value="1"/>
</dbReference>
<dbReference type="PANTHER" id="PTHR43538:SF1">
    <property type="entry name" value="(R)-CITRAMALATE SYNTHASE"/>
    <property type="match status" value="1"/>
</dbReference>
<dbReference type="Gene3D" id="3.30.160.270">
    <property type="match status" value="1"/>
</dbReference>
<accession>A0A645JKQ6</accession>
<evidence type="ECO:0000259" key="4">
    <source>
        <dbReference type="SMART" id="SM00917"/>
    </source>
</evidence>
<keyword evidence="2 5" id="KW-0808">Transferase</keyword>
<dbReference type="SUPFAM" id="SSF110921">
    <property type="entry name" value="2-isopropylmalate synthase LeuA, allosteric (dimerisation) domain"/>
    <property type="match status" value="1"/>
</dbReference>
<evidence type="ECO:0000256" key="1">
    <source>
        <dbReference type="ARBA" id="ARBA00006154"/>
    </source>
</evidence>
<dbReference type="PANTHER" id="PTHR43538">
    <property type="entry name" value="ALPHA-IPM SYNTHASE/HOMOCITRATE SYNTHASE"/>
    <property type="match status" value="1"/>
</dbReference>
<dbReference type="Pfam" id="PF08502">
    <property type="entry name" value="LeuA_dimer"/>
    <property type="match status" value="1"/>
</dbReference>
<gene>
    <name evidence="5" type="primary">cimA_10</name>
    <name evidence="5" type="ORF">SDC9_208637</name>
</gene>
<dbReference type="AlphaFoldDB" id="A0A645JKQ6"/>
<dbReference type="GO" id="GO:0003852">
    <property type="term" value="F:2-isopropylmalate synthase activity"/>
    <property type="evidence" value="ECO:0007669"/>
    <property type="project" value="InterPro"/>
</dbReference>
<protein>
    <submittedName>
        <fullName evidence="5">(R)-citramalate synthase</fullName>
        <ecNumber evidence="5">2.3.1.182</ecNumber>
    </submittedName>
</protein>
<dbReference type="EMBL" id="VSSQ01136765">
    <property type="protein sequence ID" value="MPN60904.1"/>
    <property type="molecule type" value="Genomic_DNA"/>
</dbReference>
<dbReference type="EC" id="2.3.1.182" evidence="5"/>
<evidence type="ECO:0000256" key="3">
    <source>
        <dbReference type="ARBA" id="ARBA00029440"/>
    </source>
</evidence>
<dbReference type="InterPro" id="IPR005675">
    <property type="entry name" value="Citramal_synthase"/>
</dbReference>
<dbReference type="InterPro" id="IPR013709">
    <property type="entry name" value="2-isopropylmalate_synth_dimer"/>
</dbReference>
<comment type="pathway">
    <text evidence="3">Amino-acid biosynthesis.</text>
</comment>
<keyword evidence="5" id="KW-0012">Acyltransferase</keyword>
<sequence>MFYPQLAKVHLTDYKVRVLGDRDATAAKVRVLIESSDGERVWTTVGVATDIIQASWIALVDSLEYKLINE</sequence>
<comment type="caution">
    <text evidence="5">The sequence shown here is derived from an EMBL/GenBank/DDBJ whole genome shotgun (WGS) entry which is preliminary data.</text>
</comment>
<feature type="domain" description="2-isopropylmalate synthase LeuA allosteric (dimerisation)" evidence="4">
    <location>
        <begin position="1"/>
        <end position="67"/>
    </location>
</feature>